<dbReference type="InterPro" id="IPR050528">
    <property type="entry name" value="L-type_Lectin-RKs"/>
</dbReference>
<dbReference type="Gene3D" id="2.60.120.200">
    <property type="match status" value="1"/>
</dbReference>
<evidence type="ECO:0000256" key="15">
    <source>
        <dbReference type="ARBA" id="ARBA00023136"/>
    </source>
</evidence>
<reference evidence="20" key="2">
    <citation type="submission" date="2021-12" db="EMBL/GenBank/DDBJ databases">
        <title>Resequencing data analysis of finger millet.</title>
        <authorList>
            <person name="Hatakeyama M."/>
            <person name="Aluri S."/>
            <person name="Balachadran M.T."/>
            <person name="Sivarajan S.R."/>
            <person name="Poveda L."/>
            <person name="Shimizu-Inatsugi R."/>
            <person name="Schlapbach R."/>
            <person name="Sreeman S.M."/>
            <person name="Shimizu K.K."/>
        </authorList>
    </citation>
    <scope>NUCLEOTIDE SEQUENCE</scope>
</reference>
<keyword evidence="16" id="KW-0325">Glycoprotein</keyword>
<gene>
    <name evidence="20" type="primary">ga11102</name>
    <name evidence="20" type="ORF">PR202_ga11102</name>
</gene>
<dbReference type="Gene3D" id="3.30.200.20">
    <property type="entry name" value="Phosphorylase Kinase, domain 1"/>
    <property type="match status" value="1"/>
</dbReference>
<keyword evidence="7" id="KW-0808">Transferase</keyword>
<dbReference type="EC" id="2.7.11.1" evidence="4"/>
<dbReference type="FunFam" id="1.10.510.10:FF:000342">
    <property type="entry name" value="L-type lectin-domain containing receptor kinase VIII.1"/>
    <property type="match status" value="1"/>
</dbReference>
<comment type="caution">
    <text evidence="20">The sequence shown here is derived from an EMBL/GenBank/DDBJ whole genome shotgun (WGS) entry which is preliminary data.</text>
</comment>
<feature type="domain" description="Protein kinase" evidence="19">
    <location>
        <begin position="221"/>
        <end position="494"/>
    </location>
</feature>
<dbReference type="EMBL" id="BQKI01000005">
    <property type="protein sequence ID" value="GJM94458.1"/>
    <property type="molecule type" value="Genomic_DNA"/>
</dbReference>
<dbReference type="SUPFAM" id="SSF56112">
    <property type="entry name" value="Protein kinase-like (PK-like)"/>
    <property type="match status" value="1"/>
</dbReference>
<dbReference type="SUPFAM" id="SSF49899">
    <property type="entry name" value="Concanavalin A-like lectins/glucanases"/>
    <property type="match status" value="1"/>
</dbReference>
<evidence type="ECO:0000256" key="18">
    <source>
        <dbReference type="SAM" id="Phobius"/>
    </source>
</evidence>
<organism evidence="20 21">
    <name type="scientific">Eleusine coracana subsp. coracana</name>
    <dbReference type="NCBI Taxonomy" id="191504"/>
    <lineage>
        <taxon>Eukaryota</taxon>
        <taxon>Viridiplantae</taxon>
        <taxon>Streptophyta</taxon>
        <taxon>Embryophyta</taxon>
        <taxon>Tracheophyta</taxon>
        <taxon>Spermatophyta</taxon>
        <taxon>Magnoliopsida</taxon>
        <taxon>Liliopsida</taxon>
        <taxon>Poales</taxon>
        <taxon>Poaceae</taxon>
        <taxon>PACMAD clade</taxon>
        <taxon>Chloridoideae</taxon>
        <taxon>Cynodonteae</taxon>
        <taxon>Eleusininae</taxon>
        <taxon>Eleusine</taxon>
    </lineage>
</organism>
<dbReference type="GO" id="GO:0005886">
    <property type="term" value="C:plasma membrane"/>
    <property type="evidence" value="ECO:0007669"/>
    <property type="project" value="UniProtKB-SubCell"/>
</dbReference>
<evidence type="ECO:0000256" key="4">
    <source>
        <dbReference type="ARBA" id="ARBA00012513"/>
    </source>
</evidence>
<evidence type="ECO:0000313" key="21">
    <source>
        <dbReference type="Proteomes" id="UP001054889"/>
    </source>
</evidence>
<dbReference type="InterPro" id="IPR001220">
    <property type="entry name" value="Legume_lectin_dom"/>
</dbReference>
<evidence type="ECO:0000313" key="20">
    <source>
        <dbReference type="EMBL" id="GJM94458.1"/>
    </source>
</evidence>
<dbReference type="PROSITE" id="PS50011">
    <property type="entry name" value="PROTEIN_KINASE_DOM"/>
    <property type="match status" value="1"/>
</dbReference>
<dbReference type="PANTHER" id="PTHR27007">
    <property type="match status" value="1"/>
</dbReference>
<comment type="similarity">
    <text evidence="3">In the C-terminal section; belongs to the protein kinase superfamily. Ser/Thr protein kinase family.</text>
</comment>
<keyword evidence="6" id="KW-0723">Serine/threonine-protein kinase</keyword>
<dbReference type="Proteomes" id="UP001054889">
    <property type="component" value="Unassembled WGS sequence"/>
</dbReference>
<dbReference type="Gene3D" id="1.10.510.10">
    <property type="entry name" value="Transferase(Phosphotransferase) domain 1"/>
    <property type="match status" value="1"/>
</dbReference>
<evidence type="ECO:0000256" key="8">
    <source>
        <dbReference type="ARBA" id="ARBA00022692"/>
    </source>
</evidence>
<keyword evidence="10" id="KW-0430">Lectin</keyword>
<dbReference type="SMART" id="SM00220">
    <property type="entry name" value="S_TKc"/>
    <property type="match status" value="1"/>
</dbReference>
<dbReference type="GO" id="GO:0004674">
    <property type="term" value="F:protein serine/threonine kinase activity"/>
    <property type="evidence" value="ECO:0007669"/>
    <property type="project" value="UniProtKB-KW"/>
</dbReference>
<evidence type="ECO:0000259" key="19">
    <source>
        <dbReference type="PROSITE" id="PS50011"/>
    </source>
</evidence>
<dbReference type="PROSITE" id="PS00107">
    <property type="entry name" value="PROTEIN_KINASE_ATP"/>
    <property type="match status" value="1"/>
</dbReference>
<sequence length="551" mass="57567">MVSAAAADLGDVGVDLTSGRTVNAWIEYKEGRMEVFVSYAAKRPAMPVISSPVELGMSSAFVGFSASTQAAEPAAARGGGDASAAAAAAAASVIPVLPAPLLPRATTTTTVTASAPTGSVAAASAPAAAARSATAGGGGASATTHQAAVAGAATAGAVVAASFAGLALWALARRRRRKRAVSAAAAATKHGNNGSSSSLAALARSPREFSYKELSAATRGFDASRVIGTGAFGTVYKGIVPDTGAMVAVKRCTNHTREQQQQPRRGPGWCHAGGEILLVYDYMRNGSLDRALFDHSSNTNPPLPWRHRREILAGVASALAYLHHECDRRVIHRDVKSSNVMLDEAYRARLGDFGLARQADHGASPDATAAAGTMGYLAPEYLLTGRATEATDVFSFGALVLEVTCGRRPIIDTSTTTTTEARRCNNLVEWVWGLHGEGRVLEAVDPRLGGEFDEGEARRAVLVGLACSSPEPALRPGMRAVVQMLSGEADPPFVPGDEAVHDLEQRRQPAAAAAQPAGQRLRLQRAARAQPLRRLLLFRGLHEQRVPHQRA</sequence>
<dbReference type="InterPro" id="IPR017441">
    <property type="entry name" value="Protein_kinase_ATP_BS"/>
</dbReference>
<protein>
    <recommendedName>
        <fullName evidence="4">non-specific serine/threonine protein kinase</fullName>
        <ecNumber evidence="4">2.7.11.1</ecNumber>
    </recommendedName>
</protein>
<dbReference type="PROSITE" id="PS00108">
    <property type="entry name" value="PROTEIN_KINASE_ST"/>
    <property type="match status" value="1"/>
</dbReference>
<keyword evidence="5" id="KW-1003">Cell membrane</keyword>
<name>A0AAV5C862_ELECO</name>
<evidence type="ECO:0000256" key="7">
    <source>
        <dbReference type="ARBA" id="ARBA00022679"/>
    </source>
</evidence>
<dbReference type="InterPro" id="IPR011009">
    <property type="entry name" value="Kinase-like_dom_sf"/>
</dbReference>
<evidence type="ECO:0000256" key="12">
    <source>
        <dbReference type="ARBA" id="ARBA00022777"/>
    </source>
</evidence>
<dbReference type="InterPro" id="IPR000719">
    <property type="entry name" value="Prot_kinase_dom"/>
</dbReference>
<proteinExistence type="inferred from homology"/>
<feature type="binding site" evidence="17">
    <location>
        <position position="250"/>
    </location>
    <ligand>
        <name>ATP</name>
        <dbReference type="ChEBI" id="CHEBI:30616"/>
    </ligand>
</feature>
<evidence type="ECO:0000256" key="1">
    <source>
        <dbReference type="ARBA" id="ARBA00004251"/>
    </source>
</evidence>
<comment type="similarity">
    <text evidence="2">In the N-terminal section; belongs to the leguminous lectin family.</text>
</comment>
<dbReference type="GO" id="GO:0005524">
    <property type="term" value="F:ATP binding"/>
    <property type="evidence" value="ECO:0007669"/>
    <property type="project" value="UniProtKB-UniRule"/>
</dbReference>
<keyword evidence="14 18" id="KW-1133">Transmembrane helix</keyword>
<evidence type="ECO:0000256" key="2">
    <source>
        <dbReference type="ARBA" id="ARBA00008536"/>
    </source>
</evidence>
<keyword evidence="12" id="KW-0418">Kinase</keyword>
<evidence type="ECO:0000256" key="17">
    <source>
        <dbReference type="PROSITE-ProRule" id="PRU10141"/>
    </source>
</evidence>
<dbReference type="Pfam" id="PF00139">
    <property type="entry name" value="Lectin_legB"/>
    <property type="match status" value="1"/>
</dbReference>
<reference evidence="20" key="1">
    <citation type="journal article" date="2018" name="DNA Res.">
        <title>Multiple hybrid de novo genome assembly of finger millet, an orphan allotetraploid crop.</title>
        <authorList>
            <person name="Hatakeyama M."/>
            <person name="Aluri S."/>
            <person name="Balachadran M.T."/>
            <person name="Sivarajan S.R."/>
            <person name="Patrignani A."/>
            <person name="Gruter S."/>
            <person name="Poveda L."/>
            <person name="Shimizu-Inatsugi R."/>
            <person name="Baeten J."/>
            <person name="Francoijs K.J."/>
            <person name="Nataraja K.N."/>
            <person name="Reddy Y.A.N."/>
            <person name="Phadnis S."/>
            <person name="Ravikumar R.L."/>
            <person name="Schlapbach R."/>
            <person name="Sreeman S.M."/>
            <person name="Shimizu K.K."/>
        </authorList>
    </citation>
    <scope>NUCLEOTIDE SEQUENCE</scope>
</reference>
<evidence type="ECO:0000256" key="9">
    <source>
        <dbReference type="ARBA" id="ARBA00022729"/>
    </source>
</evidence>
<evidence type="ECO:0000256" key="10">
    <source>
        <dbReference type="ARBA" id="ARBA00022734"/>
    </source>
</evidence>
<keyword evidence="11 17" id="KW-0547">Nucleotide-binding</keyword>
<keyword evidence="21" id="KW-1185">Reference proteome</keyword>
<evidence type="ECO:0000256" key="5">
    <source>
        <dbReference type="ARBA" id="ARBA00022475"/>
    </source>
</evidence>
<evidence type="ECO:0000256" key="3">
    <source>
        <dbReference type="ARBA" id="ARBA00010217"/>
    </source>
</evidence>
<keyword evidence="9" id="KW-0732">Signal</keyword>
<dbReference type="GO" id="GO:0030246">
    <property type="term" value="F:carbohydrate binding"/>
    <property type="evidence" value="ECO:0007669"/>
    <property type="project" value="UniProtKB-KW"/>
</dbReference>
<evidence type="ECO:0000256" key="11">
    <source>
        <dbReference type="ARBA" id="ARBA00022741"/>
    </source>
</evidence>
<evidence type="ECO:0000256" key="16">
    <source>
        <dbReference type="ARBA" id="ARBA00023180"/>
    </source>
</evidence>
<accession>A0AAV5C862</accession>
<feature type="transmembrane region" description="Helical" evidence="18">
    <location>
        <begin position="149"/>
        <end position="172"/>
    </location>
</feature>
<evidence type="ECO:0000256" key="13">
    <source>
        <dbReference type="ARBA" id="ARBA00022840"/>
    </source>
</evidence>
<dbReference type="InterPro" id="IPR008271">
    <property type="entry name" value="Ser/Thr_kinase_AS"/>
</dbReference>
<evidence type="ECO:0000256" key="6">
    <source>
        <dbReference type="ARBA" id="ARBA00022527"/>
    </source>
</evidence>
<comment type="subcellular location">
    <subcellularLocation>
        <location evidence="1">Cell membrane</location>
        <topology evidence="1">Single-pass type I membrane protein</topology>
    </subcellularLocation>
</comment>
<dbReference type="AlphaFoldDB" id="A0AAV5C862"/>
<dbReference type="InterPro" id="IPR013320">
    <property type="entry name" value="ConA-like_dom_sf"/>
</dbReference>
<keyword evidence="15 18" id="KW-0472">Membrane</keyword>
<keyword evidence="13 17" id="KW-0067">ATP-binding</keyword>
<keyword evidence="8 18" id="KW-0812">Transmembrane</keyword>
<dbReference type="Pfam" id="PF00069">
    <property type="entry name" value="Pkinase"/>
    <property type="match status" value="1"/>
</dbReference>
<evidence type="ECO:0000256" key="14">
    <source>
        <dbReference type="ARBA" id="ARBA00022989"/>
    </source>
</evidence>